<sequence>MDAMDEIDGCDGCDGIDVMDGCDGIDVMDGWKERGKGEKRPWSTLAAKKFQILRRNAAQQPGAELTATIFSHKTLSSL</sequence>
<keyword evidence="2" id="KW-1185">Reference proteome</keyword>
<name>A0A9Q3CTC7_9BASI</name>
<evidence type="ECO:0000313" key="2">
    <source>
        <dbReference type="Proteomes" id="UP000765509"/>
    </source>
</evidence>
<accession>A0A9Q3CTC7</accession>
<gene>
    <name evidence="1" type="ORF">O181_030054</name>
</gene>
<reference evidence="1" key="1">
    <citation type="submission" date="2021-03" db="EMBL/GenBank/DDBJ databases">
        <title>Draft genome sequence of rust myrtle Austropuccinia psidii MF-1, a brazilian biotype.</title>
        <authorList>
            <person name="Quecine M.C."/>
            <person name="Pachon D.M.R."/>
            <person name="Bonatelli M.L."/>
            <person name="Correr F.H."/>
            <person name="Franceschini L.M."/>
            <person name="Leite T.F."/>
            <person name="Margarido G.R.A."/>
            <person name="Almeida C.A."/>
            <person name="Ferrarezi J.A."/>
            <person name="Labate C.A."/>
        </authorList>
    </citation>
    <scope>NUCLEOTIDE SEQUENCE</scope>
    <source>
        <strain evidence="1">MF-1</strain>
    </source>
</reference>
<proteinExistence type="predicted"/>
<organism evidence="1 2">
    <name type="scientific">Austropuccinia psidii MF-1</name>
    <dbReference type="NCBI Taxonomy" id="1389203"/>
    <lineage>
        <taxon>Eukaryota</taxon>
        <taxon>Fungi</taxon>
        <taxon>Dikarya</taxon>
        <taxon>Basidiomycota</taxon>
        <taxon>Pucciniomycotina</taxon>
        <taxon>Pucciniomycetes</taxon>
        <taxon>Pucciniales</taxon>
        <taxon>Sphaerophragmiaceae</taxon>
        <taxon>Austropuccinia</taxon>
    </lineage>
</organism>
<dbReference type="EMBL" id="AVOT02010530">
    <property type="protein sequence ID" value="MBW0490339.1"/>
    <property type="molecule type" value="Genomic_DNA"/>
</dbReference>
<dbReference type="Proteomes" id="UP000765509">
    <property type="component" value="Unassembled WGS sequence"/>
</dbReference>
<evidence type="ECO:0000313" key="1">
    <source>
        <dbReference type="EMBL" id="MBW0490339.1"/>
    </source>
</evidence>
<protein>
    <submittedName>
        <fullName evidence="1">Uncharacterized protein</fullName>
    </submittedName>
</protein>
<dbReference type="AlphaFoldDB" id="A0A9Q3CTC7"/>
<comment type="caution">
    <text evidence="1">The sequence shown here is derived from an EMBL/GenBank/DDBJ whole genome shotgun (WGS) entry which is preliminary data.</text>
</comment>